<feature type="region of interest" description="Disordered" evidence="4">
    <location>
        <begin position="929"/>
        <end position="1070"/>
    </location>
</feature>
<feature type="domain" description="PH" evidence="5">
    <location>
        <begin position="18"/>
        <end position="126"/>
    </location>
</feature>
<dbReference type="SMART" id="SM00147">
    <property type="entry name" value="RasGEF"/>
    <property type="match status" value="1"/>
</dbReference>
<dbReference type="OMA" id="GYASMHT"/>
<evidence type="ECO:0000259" key="6">
    <source>
        <dbReference type="PROSITE" id="PS50009"/>
    </source>
</evidence>
<dbReference type="CDD" id="cd00155">
    <property type="entry name" value="RasGEF"/>
    <property type="match status" value="1"/>
</dbReference>
<feature type="compositionally biased region" description="Low complexity" evidence="4">
    <location>
        <begin position="970"/>
        <end position="984"/>
    </location>
</feature>
<feature type="compositionally biased region" description="Polar residues" evidence="4">
    <location>
        <begin position="842"/>
        <end position="859"/>
    </location>
</feature>
<feature type="region of interest" description="Disordered" evidence="4">
    <location>
        <begin position="524"/>
        <end position="545"/>
    </location>
</feature>
<evidence type="ECO:0000256" key="4">
    <source>
        <dbReference type="SAM" id="MobiDB-lite"/>
    </source>
</evidence>
<feature type="region of interest" description="Disordered" evidence="4">
    <location>
        <begin position="876"/>
        <end position="906"/>
    </location>
</feature>
<reference evidence="7" key="1">
    <citation type="submission" date="2022-12" db="EMBL/GenBank/DDBJ databases">
        <title>Genome assemblies of Blomia tropicalis.</title>
        <authorList>
            <person name="Cui Y."/>
        </authorList>
    </citation>
    <scope>NUCLEOTIDE SEQUENCE</scope>
    <source>
        <tissue evidence="7">Adult mites</tissue>
    </source>
</reference>
<dbReference type="Pfam" id="PF00617">
    <property type="entry name" value="RasGEF"/>
    <property type="match status" value="1"/>
</dbReference>
<dbReference type="InterPro" id="IPR036964">
    <property type="entry name" value="RASGEF_cat_dom_sf"/>
</dbReference>
<evidence type="ECO:0000256" key="2">
    <source>
        <dbReference type="PROSITE-ProRule" id="PRU00168"/>
    </source>
</evidence>
<sequence length="1496" mass="163945">MRMNELQLLALAEKALHDNGIRGHLFKRTSENSKWQMRYFVLFQNILFYFENESTSKPSGLIFLEGSYCDKMVTPSTGKSINTGSANLQHYFAITYRKEGSKTFELKAESETECNAWVHAIETASFSKMLLQKEELEQKHLHLVQIVESEKTAKWQYTQQCEELTMEIKKLRAELCALKREWRLTPNNKPNSLIGLTCSDDSEEQMHDEVSETENIRNNLAIERIIVGGCDILLDVNQVFIRKGSVLQVLTSDRFKTARARIGSFRGDKEVVRQCYLFSNHMLLCTRTSGGKLTLVESIGKIPLAEATLIEDPNEQFQFTIDDGDGSLSSASSHSSEAGSGQVISFAMTAASAIAISSTPTNSGKDFGGLDFKIIVDAKQGPPITIHLVAPTLQEKTAWISDISQCIDNVHFNDLFHGTLNDASSITMPHSIRNDPRLFKDDVDIRFSRTLNSCKLPQIRYASPERLFERLTDLRFLSIDFLNTFLLTYRVFTDSITVIEALKRVHYSPEFPLSSMSAALHDSSGSLEEGVGGGGQPGRTSGGGGIGVGDTIGSYSGTHLHPHPSPGHSLHLGANNQLLNIHANPSNSSSGAVANVSVANEYLSTTIEYDYSRRISTSSVLSDINELHRESIASNTDSSSGQQLAQAQAMLNASNSMIRNSQHWRLSYRKFEEEQARERYLKRMNNRNAHGSISSTCSSNVGQEFVYSSLTSGEPMLLPIGDPISMPVPPPPSPEVPGYIQKELAMKSTSLAYTGDSGGSSNDDSSPVELNESTETTTSTLVTVNENLQVPVHSQSCDTLTEQSNPTSPLSSATSSATLVGSDSKSGSPRPSPVRKSPPQKLPSNEGNGETQLISTTNDVIFEENEESIEMRKYKQAISEVTPPSTPSLTSTPKHGAQQQQSIQSMNAASISSVGSCFVMQSKNQTLVTKGGESRSSSISQPCSGQGQLSATSTTMNYLRVRGAGSKRGSGSSESESVGSTSVTPRSSFQTDTTGISTPRSSFQHPDSPQMSSKAGVVVTSSRATSRRSSTASAASAFAVATAASSNPPEPMDPMLKQLPSRSSSRFSSATGADLKIPNIASGGGSGQSSAASVQQQLNVAAANAARCKRESMISTAATMRVLNVLRHWVSKHSQDFENDAKLLQITTEFLDELVHNTNLLPAEHKAAVQLQQMIAKQTMEAKEKLDLDVLLAPPLNPSKDTIETLSALEIAEVMTYIDHNIFIRIQSEEFLGQAWMKDDKSTKAFHILLMTKHFNDISRLVASEILLVAEIPKRVSVIEKWAAVADICRCLHNFNGVLQICAAFTNSSVFRLKRTWEKVTKTTRQTIEKLQTLVSTDGRFRNMREALHRCDPPCIPYLGMYLTDLSFIEEGTPNFTDDGLLNFSKMRMIAHVIREIRHFQQTPYKIELNSRVTNYLLDTSRHLQDEILYQKSLCLEPRLSRLSTKISYSGPSTTSPSSTMGTSSFSPGQQQQQHQASSSGTMSSNTTPSHSHQPV</sequence>
<feature type="compositionally biased region" description="Polar residues" evidence="4">
    <location>
        <begin position="897"/>
        <end position="906"/>
    </location>
</feature>
<dbReference type="PROSITE" id="PS50009">
    <property type="entry name" value="RASGEF_CAT"/>
    <property type="match status" value="1"/>
</dbReference>
<dbReference type="GO" id="GO:0007265">
    <property type="term" value="P:Ras protein signal transduction"/>
    <property type="evidence" value="ECO:0007669"/>
    <property type="project" value="TreeGrafter"/>
</dbReference>
<dbReference type="PROSITE" id="PS50003">
    <property type="entry name" value="PH_DOMAIN"/>
    <property type="match status" value="1"/>
</dbReference>
<feature type="compositionally biased region" description="Polar residues" evidence="4">
    <location>
        <begin position="929"/>
        <end position="957"/>
    </location>
</feature>
<feature type="compositionally biased region" description="Gly residues" evidence="4">
    <location>
        <begin position="530"/>
        <end position="545"/>
    </location>
</feature>
<feature type="region of interest" description="Disordered" evidence="4">
    <location>
        <begin position="751"/>
        <end position="776"/>
    </location>
</feature>
<dbReference type="GO" id="GO:0005085">
    <property type="term" value="F:guanyl-nucleotide exchange factor activity"/>
    <property type="evidence" value="ECO:0007669"/>
    <property type="project" value="UniProtKB-KW"/>
</dbReference>
<dbReference type="InterPro" id="IPR008937">
    <property type="entry name" value="Ras-like_GEF"/>
</dbReference>
<organism evidence="7 8">
    <name type="scientific">Blomia tropicalis</name>
    <name type="common">Mite</name>
    <dbReference type="NCBI Taxonomy" id="40697"/>
    <lineage>
        <taxon>Eukaryota</taxon>
        <taxon>Metazoa</taxon>
        <taxon>Ecdysozoa</taxon>
        <taxon>Arthropoda</taxon>
        <taxon>Chelicerata</taxon>
        <taxon>Arachnida</taxon>
        <taxon>Acari</taxon>
        <taxon>Acariformes</taxon>
        <taxon>Sarcoptiformes</taxon>
        <taxon>Astigmata</taxon>
        <taxon>Glycyphagoidea</taxon>
        <taxon>Echimyopodidae</taxon>
        <taxon>Blomia</taxon>
    </lineage>
</organism>
<evidence type="ECO:0000259" key="5">
    <source>
        <dbReference type="PROSITE" id="PS50003"/>
    </source>
</evidence>
<dbReference type="GO" id="GO:0005886">
    <property type="term" value="C:plasma membrane"/>
    <property type="evidence" value="ECO:0007669"/>
    <property type="project" value="TreeGrafter"/>
</dbReference>
<keyword evidence="1 2" id="KW-0344">Guanine-nucleotide releasing factor</keyword>
<feature type="coiled-coil region" evidence="3">
    <location>
        <begin position="154"/>
        <end position="181"/>
    </location>
</feature>
<dbReference type="InterPro" id="IPR023578">
    <property type="entry name" value="Ras_GEF_dom_sf"/>
</dbReference>
<dbReference type="InterPro" id="IPR011993">
    <property type="entry name" value="PH-like_dom_sf"/>
</dbReference>
<dbReference type="InterPro" id="IPR001849">
    <property type="entry name" value="PH_domain"/>
</dbReference>
<dbReference type="Gene3D" id="1.10.840.10">
    <property type="entry name" value="Ras guanine-nucleotide exchange factors catalytic domain"/>
    <property type="match status" value="1"/>
</dbReference>
<dbReference type="SUPFAM" id="SSF48366">
    <property type="entry name" value="Ras GEF"/>
    <property type="match status" value="1"/>
</dbReference>
<evidence type="ECO:0000313" key="7">
    <source>
        <dbReference type="EMBL" id="KAJ6220821.1"/>
    </source>
</evidence>
<evidence type="ECO:0008006" key="9">
    <source>
        <dbReference type="Google" id="ProtNLM"/>
    </source>
</evidence>
<dbReference type="Gene3D" id="1.20.870.10">
    <property type="entry name" value="Son of sevenless (SoS) protein Chain: S domain 1"/>
    <property type="match status" value="2"/>
</dbReference>
<keyword evidence="8" id="KW-1185">Reference proteome</keyword>
<feature type="region of interest" description="Disordered" evidence="4">
    <location>
        <begin position="795"/>
        <end position="859"/>
    </location>
</feature>
<dbReference type="Proteomes" id="UP001142055">
    <property type="component" value="Chromosome 2"/>
</dbReference>
<dbReference type="InterPro" id="IPR001895">
    <property type="entry name" value="RASGEF_cat_dom"/>
</dbReference>
<feature type="domain" description="Ras-GEF" evidence="6">
    <location>
        <begin position="1207"/>
        <end position="1439"/>
    </location>
</feature>
<evidence type="ECO:0000313" key="8">
    <source>
        <dbReference type="Proteomes" id="UP001142055"/>
    </source>
</evidence>
<dbReference type="InterPro" id="IPR000651">
    <property type="entry name" value="Ras-like_Gua-exchang_fac_N"/>
</dbReference>
<evidence type="ECO:0000256" key="3">
    <source>
        <dbReference type="SAM" id="Coils"/>
    </source>
</evidence>
<dbReference type="PANTHER" id="PTHR23113:SF99">
    <property type="entry name" value="RASGEF DOMAIN-CONTAINING PROTEIN"/>
    <property type="match status" value="1"/>
</dbReference>
<dbReference type="EMBL" id="JAPWDV010000002">
    <property type="protein sequence ID" value="KAJ6220821.1"/>
    <property type="molecule type" value="Genomic_DNA"/>
</dbReference>
<keyword evidence="3" id="KW-0175">Coiled coil</keyword>
<name>A0A9Q0RNK7_BLOTA</name>
<feature type="compositionally biased region" description="Polar residues" evidence="4">
    <location>
        <begin position="985"/>
        <end position="1013"/>
    </location>
</feature>
<feature type="compositionally biased region" description="Low complexity" evidence="4">
    <location>
        <begin position="759"/>
        <end position="776"/>
    </location>
</feature>
<gene>
    <name evidence="7" type="ORF">RDWZM_006633</name>
</gene>
<feature type="compositionally biased region" description="Low complexity" evidence="4">
    <location>
        <begin position="806"/>
        <end position="839"/>
    </location>
</feature>
<dbReference type="Pfam" id="PF00169">
    <property type="entry name" value="PH"/>
    <property type="match status" value="1"/>
</dbReference>
<feature type="region of interest" description="Disordered" evidence="4">
    <location>
        <begin position="1446"/>
        <end position="1496"/>
    </location>
</feature>
<feature type="compositionally biased region" description="Polar residues" evidence="4">
    <location>
        <begin position="795"/>
        <end position="805"/>
    </location>
</feature>
<dbReference type="InterPro" id="IPR019804">
    <property type="entry name" value="Ras_G-nucl-exch_fac_CS"/>
</dbReference>
<protein>
    <recommendedName>
        <fullName evidence="9">Ras-specific guanine nucleotide-releasing factor 1</fullName>
    </recommendedName>
</protein>
<feature type="compositionally biased region" description="Low complexity" evidence="4">
    <location>
        <begin position="1448"/>
        <end position="1480"/>
    </location>
</feature>
<dbReference type="SMART" id="SM00233">
    <property type="entry name" value="PH"/>
    <property type="match status" value="2"/>
</dbReference>
<dbReference type="Pfam" id="PF00618">
    <property type="entry name" value="RasGEF_N"/>
    <property type="match status" value="1"/>
</dbReference>
<accession>A0A9Q0RNK7</accession>
<proteinExistence type="predicted"/>
<dbReference type="Gene3D" id="2.30.29.30">
    <property type="entry name" value="Pleckstrin-homology domain (PH domain)/Phosphotyrosine-binding domain (PTB)"/>
    <property type="match status" value="2"/>
</dbReference>
<dbReference type="PROSITE" id="PS00720">
    <property type="entry name" value="RASGEF"/>
    <property type="match status" value="1"/>
</dbReference>
<comment type="caution">
    <text evidence="7">The sequence shown here is derived from an EMBL/GenBank/DDBJ whole genome shotgun (WGS) entry which is preliminary data.</text>
</comment>
<dbReference type="PANTHER" id="PTHR23113">
    <property type="entry name" value="GUANINE NUCLEOTIDE EXCHANGE FACTOR"/>
    <property type="match status" value="1"/>
</dbReference>
<feature type="compositionally biased region" description="Polar residues" evidence="4">
    <location>
        <begin position="1481"/>
        <end position="1496"/>
    </location>
</feature>
<feature type="compositionally biased region" description="Low complexity" evidence="4">
    <location>
        <begin position="1017"/>
        <end position="1046"/>
    </location>
</feature>
<evidence type="ECO:0000256" key="1">
    <source>
        <dbReference type="ARBA" id="ARBA00022658"/>
    </source>
</evidence>
<dbReference type="SUPFAM" id="SSF50729">
    <property type="entry name" value="PH domain-like"/>
    <property type="match status" value="2"/>
</dbReference>